<sequence length="634" mass="71926">MSGKKKHAVVAVQKQELKPKIYEPTKYKNSSHMGRVFQFLQFYRNGGVLCDIKLETDDGKIILGHKVVFISASPYFRAMFTLSEEVKKDHINIREVDFKVLQLLVDYMYTGEITITEENVQDIVPAADLLQLDYVKRACVGSLQKQLDPSNCIGIKAFAGMYNCTELLSISEEFIKKQFLEVVKYDEFLSLSSGEVIKLISCHDISVPLEEKVFECVMNWVKHKLNRRKDFLPDLMEHVRLPLVSKEYMLEKVVNEPLLKNNPKCKDYVFEALHFNLMNSVDPASVPKTIRSKPRPCSLQKVVLVFSWSPTTHKSVTNWYDPVTNLWHIAPEINRYCKECPTAAGLCVIKDKLVFSVGSFDNYIMDSEYLINQRHIDNFARFRSFEMLDVSSRTLCWVPKIELSVSRQNLGVGALDNCIYAVGGFDANNIYDYYGYKNNYYLNSVEVFNFSTQKWRMSSSILSSKRSNFGIGVLNNLIYAVGGYNGSSYLKSVECYNPSIDKWNPVAEMSVCRCNVSVGVLDGLMYAIGGTNESVTQKTVQPYNKPRARDIGGISYQSVKRSVALKSVEAYSPSAGVWKSIPDMHLGRENAGVFTLDGLLYVMGGKNGSDYFDSVEIYNPKTNSWSMKKLSTSI</sequence>
<dbReference type="GeneID" id="100158915"/>
<keyword evidence="10" id="KW-1185">Reference proteome</keyword>
<comment type="function">
    <text evidence="7">Probable substrate-specific adapter of an E3 ubiquitin-protein ligase complex which mediates the ubiquitination and subsequent proteasomal degradation of target proteins. May have a role in synapse differentiation and growth.</text>
</comment>
<reference evidence="10" key="1">
    <citation type="submission" date="2010-06" db="EMBL/GenBank/DDBJ databases">
        <authorList>
            <person name="Jiang H."/>
            <person name="Abraham K."/>
            <person name="Ali S."/>
            <person name="Alsbrooks S.L."/>
            <person name="Anim B.N."/>
            <person name="Anosike U.S."/>
            <person name="Attaway T."/>
            <person name="Bandaranaike D.P."/>
            <person name="Battles P.K."/>
            <person name="Bell S.N."/>
            <person name="Bell A.V."/>
            <person name="Beltran B."/>
            <person name="Bickham C."/>
            <person name="Bustamante Y."/>
            <person name="Caleb T."/>
            <person name="Canada A."/>
            <person name="Cardenas V."/>
            <person name="Carter K."/>
            <person name="Chacko J."/>
            <person name="Chandrabose M.N."/>
            <person name="Chavez D."/>
            <person name="Chavez A."/>
            <person name="Chen L."/>
            <person name="Chu H.-S."/>
            <person name="Claassen K.J."/>
            <person name="Cockrell R."/>
            <person name="Collins M."/>
            <person name="Cooper J.A."/>
            <person name="Cree A."/>
            <person name="Curry S.M."/>
            <person name="Da Y."/>
            <person name="Dao M.D."/>
            <person name="Das B."/>
            <person name="Davila M.-L."/>
            <person name="Davy-Carroll L."/>
            <person name="Denson S."/>
            <person name="Dinh H."/>
            <person name="Ebong V.E."/>
            <person name="Edwards J.R."/>
            <person name="Egan A."/>
            <person name="El-Daye J."/>
            <person name="Escobedo L."/>
            <person name="Fernandez S."/>
            <person name="Fernando P.R."/>
            <person name="Flagg N."/>
            <person name="Forbes L.D."/>
            <person name="Fowler R.G."/>
            <person name="Fu Q."/>
            <person name="Gabisi R.A."/>
            <person name="Ganer J."/>
            <person name="Garbino Pronczuk A."/>
            <person name="Garcia R.M."/>
            <person name="Garner T."/>
            <person name="Garrett T.E."/>
            <person name="Gonzalez D.A."/>
            <person name="Hamid H."/>
            <person name="Hawkins E.S."/>
            <person name="Hirani K."/>
            <person name="Hogues M.E."/>
            <person name="Hollins B."/>
            <person name="Hsiao C.-H."/>
            <person name="Jabil R."/>
            <person name="James M.L."/>
            <person name="Jhangiani S.N."/>
            <person name="Johnson B."/>
            <person name="Johnson Q."/>
            <person name="Joshi V."/>
            <person name="Kalu J.B."/>
            <person name="Kam C."/>
            <person name="Kashfia A."/>
            <person name="Keebler J."/>
            <person name="Kisamo H."/>
            <person name="Kovar C.L."/>
            <person name="Lago L.A."/>
            <person name="Lai C.-Y."/>
            <person name="Laidlaw J."/>
            <person name="Lara F."/>
            <person name="Le T.-K."/>
            <person name="Lee S.L."/>
            <person name="Legall F.H."/>
            <person name="Lemon S.J."/>
            <person name="Lewis L.R."/>
            <person name="Li B."/>
            <person name="Liu Y."/>
            <person name="Liu Y.-S."/>
            <person name="Lopez J."/>
            <person name="Lozado R.J."/>
            <person name="Lu J."/>
            <person name="Madu R.C."/>
            <person name="Maheshwari M."/>
            <person name="Maheshwari R."/>
            <person name="Malloy K."/>
            <person name="Martinez E."/>
            <person name="Mathew T."/>
            <person name="Mercado I.C."/>
            <person name="Mercado C."/>
            <person name="Meyer B."/>
            <person name="Montgomery K."/>
            <person name="Morgan M.B."/>
            <person name="Munidasa M."/>
            <person name="Nazareth L.V."/>
            <person name="Nelson J."/>
            <person name="Ng B.M."/>
            <person name="Nguyen N.B."/>
            <person name="Nguyen P.Q."/>
            <person name="Nguyen T."/>
            <person name="Obregon M."/>
            <person name="Okwuonu G.O."/>
            <person name="Onwere C.G."/>
            <person name="Orozco G."/>
            <person name="Parra A."/>
            <person name="Patel S."/>
            <person name="Patil S."/>
            <person name="Perez A."/>
            <person name="Perez Y."/>
            <person name="Pham C."/>
            <person name="Primus E.L."/>
            <person name="Pu L.-L."/>
            <person name="Puazo M."/>
            <person name="Qin X."/>
            <person name="Quiroz J.B."/>
            <person name="Reese J."/>
            <person name="Richards S."/>
            <person name="Rives C.M."/>
            <person name="Robberts R."/>
            <person name="Ruiz S.J."/>
            <person name="Ruiz M.J."/>
            <person name="Santibanez J."/>
            <person name="Schneider B.W."/>
            <person name="Sisson I."/>
            <person name="Smith M."/>
            <person name="Sodergren E."/>
            <person name="Song X.-Z."/>
            <person name="Song B.B."/>
            <person name="Summersgill H."/>
            <person name="Thelus R."/>
            <person name="Thornton R.D."/>
            <person name="Trejos Z.Y."/>
            <person name="Usmani K."/>
            <person name="Vattathil S."/>
            <person name="Villasana D."/>
            <person name="Walker D.L."/>
            <person name="Wang S."/>
            <person name="Wang K."/>
            <person name="White C.S."/>
            <person name="Williams A.C."/>
            <person name="Williamson J."/>
            <person name="Wilson K."/>
            <person name="Woghiren I.O."/>
            <person name="Woodworth J.R."/>
            <person name="Worley K.C."/>
            <person name="Wright R.A."/>
            <person name="Wu W."/>
            <person name="Young L."/>
            <person name="Zhang L."/>
            <person name="Zhang J."/>
            <person name="Zhu Y."/>
            <person name="Muzny D.M."/>
            <person name="Weinstock G."/>
            <person name="Gibbs R.A."/>
        </authorList>
    </citation>
    <scope>NUCLEOTIDE SEQUENCE [LARGE SCALE GENOMIC DNA]</scope>
    <source>
        <strain evidence="10">LSR1</strain>
    </source>
</reference>
<dbReference type="SMART" id="SM00612">
    <property type="entry name" value="Kelch"/>
    <property type="match status" value="4"/>
</dbReference>
<protein>
    <recommendedName>
        <fullName evidence="2">Kelch-like protein diablo</fullName>
    </recommendedName>
</protein>
<keyword evidence="5" id="KW-0833">Ubl conjugation pathway</keyword>
<evidence type="ECO:0000256" key="6">
    <source>
        <dbReference type="ARBA" id="ARBA00023203"/>
    </source>
</evidence>
<dbReference type="SUPFAM" id="SSF54695">
    <property type="entry name" value="POZ domain"/>
    <property type="match status" value="1"/>
</dbReference>
<dbReference type="Gene3D" id="1.25.40.420">
    <property type="match status" value="1"/>
</dbReference>
<dbReference type="InterPro" id="IPR006652">
    <property type="entry name" value="Kelch_1"/>
</dbReference>
<proteinExistence type="predicted"/>
<evidence type="ECO:0000259" key="8">
    <source>
        <dbReference type="PROSITE" id="PS50097"/>
    </source>
</evidence>
<dbReference type="OrthoDB" id="45365at2759"/>
<accession>A0A8R2NP48</accession>
<evidence type="ECO:0000313" key="9">
    <source>
        <dbReference type="EnsemblMetazoa" id="XP_029343062.1"/>
    </source>
</evidence>
<dbReference type="PANTHER" id="PTHR24412">
    <property type="entry name" value="KELCH PROTEIN"/>
    <property type="match status" value="1"/>
</dbReference>
<dbReference type="Gene3D" id="2.120.10.80">
    <property type="entry name" value="Kelch-type beta propeller"/>
    <property type="match status" value="2"/>
</dbReference>
<organism evidence="9 10">
    <name type="scientific">Acyrthosiphon pisum</name>
    <name type="common">Pea aphid</name>
    <dbReference type="NCBI Taxonomy" id="7029"/>
    <lineage>
        <taxon>Eukaryota</taxon>
        <taxon>Metazoa</taxon>
        <taxon>Ecdysozoa</taxon>
        <taxon>Arthropoda</taxon>
        <taxon>Hexapoda</taxon>
        <taxon>Insecta</taxon>
        <taxon>Pterygota</taxon>
        <taxon>Neoptera</taxon>
        <taxon>Paraneoptera</taxon>
        <taxon>Hemiptera</taxon>
        <taxon>Sternorrhyncha</taxon>
        <taxon>Aphidomorpha</taxon>
        <taxon>Aphidoidea</taxon>
        <taxon>Aphididae</taxon>
        <taxon>Macrosiphini</taxon>
        <taxon>Acyrthosiphon</taxon>
    </lineage>
</organism>
<dbReference type="InterPro" id="IPR000210">
    <property type="entry name" value="BTB/POZ_dom"/>
</dbReference>
<evidence type="ECO:0000256" key="5">
    <source>
        <dbReference type="ARBA" id="ARBA00022786"/>
    </source>
</evidence>
<reference evidence="9" key="2">
    <citation type="submission" date="2022-06" db="UniProtKB">
        <authorList>
            <consortium name="EnsemblMetazoa"/>
        </authorList>
    </citation>
    <scope>IDENTIFICATION</scope>
</reference>
<dbReference type="InterPro" id="IPR011333">
    <property type="entry name" value="SKP1/BTB/POZ_sf"/>
</dbReference>
<dbReference type="PIRSF" id="PIRSF037037">
    <property type="entry name" value="Kelch-like_protein_gigaxonin"/>
    <property type="match status" value="1"/>
</dbReference>
<evidence type="ECO:0000256" key="1">
    <source>
        <dbReference type="ARBA" id="ARBA00004906"/>
    </source>
</evidence>
<dbReference type="Proteomes" id="UP000007819">
    <property type="component" value="Chromosome A1"/>
</dbReference>
<dbReference type="PANTHER" id="PTHR24412:SF466">
    <property type="entry name" value="RING CANAL KELCH PROTEIN"/>
    <property type="match status" value="1"/>
</dbReference>
<dbReference type="InterPro" id="IPR011043">
    <property type="entry name" value="Gal_Oxase/kelch_b-propeller"/>
</dbReference>
<dbReference type="SMART" id="SM00225">
    <property type="entry name" value="BTB"/>
    <property type="match status" value="1"/>
</dbReference>
<keyword evidence="6" id="KW-0009">Actin-binding</keyword>
<dbReference type="AlphaFoldDB" id="A0A8R2NP48"/>
<dbReference type="SMART" id="SM00875">
    <property type="entry name" value="BACK"/>
    <property type="match status" value="1"/>
</dbReference>
<dbReference type="Pfam" id="PF01344">
    <property type="entry name" value="Kelch_1"/>
    <property type="match status" value="4"/>
</dbReference>
<dbReference type="InterPro" id="IPR015915">
    <property type="entry name" value="Kelch-typ_b-propeller"/>
</dbReference>
<evidence type="ECO:0000256" key="4">
    <source>
        <dbReference type="ARBA" id="ARBA00022737"/>
    </source>
</evidence>
<dbReference type="InterPro" id="IPR017096">
    <property type="entry name" value="BTB-kelch_protein"/>
</dbReference>
<evidence type="ECO:0000256" key="3">
    <source>
        <dbReference type="ARBA" id="ARBA00022441"/>
    </source>
</evidence>
<dbReference type="Gene3D" id="3.30.710.10">
    <property type="entry name" value="Potassium Channel Kv1.1, Chain A"/>
    <property type="match status" value="1"/>
</dbReference>
<evidence type="ECO:0000256" key="7">
    <source>
        <dbReference type="ARBA" id="ARBA00043912"/>
    </source>
</evidence>
<name>A0A8R2NP48_ACYPI</name>
<evidence type="ECO:0000256" key="2">
    <source>
        <dbReference type="ARBA" id="ARBA00013699"/>
    </source>
</evidence>
<dbReference type="GO" id="GO:0003779">
    <property type="term" value="F:actin binding"/>
    <property type="evidence" value="ECO:0007669"/>
    <property type="project" value="UniProtKB-KW"/>
</dbReference>
<dbReference type="EnsemblMetazoa" id="XM_029487202.1">
    <property type="protein sequence ID" value="XP_029343062.1"/>
    <property type="gene ID" value="LOC100158915"/>
</dbReference>
<keyword evidence="4" id="KW-0677">Repeat</keyword>
<dbReference type="InterPro" id="IPR011705">
    <property type="entry name" value="BACK"/>
</dbReference>
<dbReference type="Pfam" id="PF07707">
    <property type="entry name" value="BACK"/>
    <property type="match status" value="1"/>
</dbReference>
<dbReference type="Pfam" id="PF00651">
    <property type="entry name" value="BTB"/>
    <property type="match status" value="1"/>
</dbReference>
<keyword evidence="3" id="KW-0880">Kelch repeat</keyword>
<dbReference type="SUPFAM" id="SSF50965">
    <property type="entry name" value="Galactose oxidase, central domain"/>
    <property type="match status" value="1"/>
</dbReference>
<dbReference type="RefSeq" id="XP_029343062.1">
    <property type="nucleotide sequence ID" value="XM_029487202.1"/>
</dbReference>
<feature type="domain" description="BTB" evidence="8">
    <location>
        <begin position="50"/>
        <end position="117"/>
    </location>
</feature>
<comment type="pathway">
    <text evidence="1">Protein modification; protein ubiquitination.</text>
</comment>
<evidence type="ECO:0000313" key="10">
    <source>
        <dbReference type="Proteomes" id="UP000007819"/>
    </source>
</evidence>
<dbReference type="PROSITE" id="PS50097">
    <property type="entry name" value="BTB"/>
    <property type="match status" value="1"/>
</dbReference>
<dbReference type="FunFam" id="1.25.40.420:FF:000001">
    <property type="entry name" value="Kelch-like family member 12"/>
    <property type="match status" value="1"/>
</dbReference>